<dbReference type="Pfam" id="PF00271">
    <property type="entry name" value="Helicase_C"/>
    <property type="match status" value="1"/>
</dbReference>
<feature type="coiled-coil region" evidence="1">
    <location>
        <begin position="127"/>
        <end position="161"/>
    </location>
</feature>
<evidence type="ECO:0000313" key="4">
    <source>
        <dbReference type="EMBL" id="NYH23834.1"/>
    </source>
</evidence>
<dbReference type="PANTHER" id="PTHR47396:SF1">
    <property type="entry name" value="ATP-DEPENDENT HELICASE IRC3-RELATED"/>
    <property type="match status" value="1"/>
</dbReference>
<dbReference type="Pfam" id="PF04313">
    <property type="entry name" value="HSDR_N"/>
    <property type="match status" value="1"/>
</dbReference>
<dbReference type="PROSITE" id="PS51192">
    <property type="entry name" value="HELICASE_ATP_BIND_1"/>
    <property type="match status" value="1"/>
</dbReference>
<dbReference type="RefSeq" id="WP_257030420.1">
    <property type="nucleotide sequence ID" value="NZ_JACCAS010000001.1"/>
</dbReference>
<dbReference type="GO" id="GO:0005524">
    <property type="term" value="F:ATP binding"/>
    <property type="evidence" value="ECO:0007669"/>
    <property type="project" value="UniProtKB-KW"/>
</dbReference>
<gene>
    <name evidence="4" type="ORF">GGD40_003313</name>
</gene>
<proteinExistence type="predicted"/>
<dbReference type="InterPro" id="IPR050742">
    <property type="entry name" value="Helicase_Restrict-Modif_Enz"/>
</dbReference>
<dbReference type="SMART" id="SM00487">
    <property type="entry name" value="DEXDc"/>
    <property type="match status" value="1"/>
</dbReference>
<dbReference type="Gene3D" id="3.40.50.300">
    <property type="entry name" value="P-loop containing nucleotide triphosphate hydrolases"/>
    <property type="match status" value="2"/>
</dbReference>
<feature type="domain" description="Helicase C-terminal" evidence="3">
    <location>
        <begin position="598"/>
        <end position="771"/>
    </location>
</feature>
<dbReference type="InterPro" id="IPR006935">
    <property type="entry name" value="Helicase/UvrB_N"/>
</dbReference>
<dbReference type="SUPFAM" id="SSF52540">
    <property type="entry name" value="P-loop containing nucleoside triphosphate hydrolases"/>
    <property type="match status" value="2"/>
</dbReference>
<dbReference type="InterPro" id="IPR007409">
    <property type="entry name" value="Restrct_endonuc_type1_HsdR_N"/>
</dbReference>
<dbReference type="InterPro" id="IPR027417">
    <property type="entry name" value="P-loop_NTPase"/>
</dbReference>
<keyword evidence="5" id="KW-1185">Reference proteome</keyword>
<dbReference type="GO" id="GO:0009307">
    <property type="term" value="P:DNA restriction-modification system"/>
    <property type="evidence" value="ECO:0007669"/>
    <property type="project" value="UniProtKB-KW"/>
</dbReference>
<dbReference type="Pfam" id="PF08463">
    <property type="entry name" value="EcoEI_R_C"/>
    <property type="match status" value="1"/>
</dbReference>
<dbReference type="GO" id="GO:0005829">
    <property type="term" value="C:cytosol"/>
    <property type="evidence" value="ECO:0007669"/>
    <property type="project" value="TreeGrafter"/>
</dbReference>
<comment type="caution">
    <text evidence="4">The sequence shown here is derived from an EMBL/GenBank/DDBJ whole genome shotgun (WGS) entry which is preliminary data.</text>
</comment>
<dbReference type="AlphaFoldDB" id="A0A7Y9WMV7"/>
<dbReference type="CDD" id="cd18799">
    <property type="entry name" value="SF2_C_EcoAI-like"/>
    <property type="match status" value="1"/>
</dbReference>
<dbReference type="InterPro" id="IPR013670">
    <property type="entry name" value="EcoEI_R_C_dom"/>
</dbReference>
<evidence type="ECO:0000313" key="5">
    <source>
        <dbReference type="Proteomes" id="UP000540929"/>
    </source>
</evidence>
<keyword evidence="1" id="KW-0175">Coiled coil</keyword>
<dbReference type="Pfam" id="PF04851">
    <property type="entry name" value="ResIII"/>
    <property type="match status" value="1"/>
</dbReference>
<accession>A0A7Y9WMV7</accession>
<dbReference type="EC" id="3.1.21.3" evidence="4"/>
<keyword evidence="4" id="KW-0378">Hydrolase</keyword>
<feature type="domain" description="Helicase ATP-binding" evidence="2">
    <location>
        <begin position="362"/>
        <end position="498"/>
    </location>
</feature>
<dbReference type="CDD" id="cd18032">
    <property type="entry name" value="DEXHc_RE_I_III_res"/>
    <property type="match status" value="1"/>
</dbReference>
<evidence type="ECO:0000259" key="2">
    <source>
        <dbReference type="PROSITE" id="PS51192"/>
    </source>
</evidence>
<organism evidence="4 5">
    <name type="scientific">Paraburkholderia bryophila</name>
    <dbReference type="NCBI Taxonomy" id="420952"/>
    <lineage>
        <taxon>Bacteria</taxon>
        <taxon>Pseudomonadati</taxon>
        <taxon>Pseudomonadota</taxon>
        <taxon>Betaproteobacteria</taxon>
        <taxon>Burkholderiales</taxon>
        <taxon>Burkholderiaceae</taxon>
        <taxon>Paraburkholderia</taxon>
    </lineage>
</organism>
<name>A0A7Y9WMV7_9BURK</name>
<dbReference type="GO" id="GO:0003677">
    <property type="term" value="F:DNA binding"/>
    <property type="evidence" value="ECO:0007669"/>
    <property type="project" value="UniProtKB-KW"/>
</dbReference>
<dbReference type="InterPro" id="IPR001650">
    <property type="entry name" value="Helicase_C-like"/>
</dbReference>
<evidence type="ECO:0000256" key="1">
    <source>
        <dbReference type="SAM" id="Coils"/>
    </source>
</evidence>
<dbReference type="GO" id="GO:0009035">
    <property type="term" value="F:type I site-specific deoxyribonuclease activity"/>
    <property type="evidence" value="ECO:0007669"/>
    <property type="project" value="UniProtKB-EC"/>
</dbReference>
<dbReference type="Gene3D" id="3.90.1570.30">
    <property type="match status" value="1"/>
</dbReference>
<dbReference type="InterPro" id="IPR014001">
    <property type="entry name" value="Helicase_ATP-bd"/>
</dbReference>
<dbReference type="PANTHER" id="PTHR47396">
    <property type="entry name" value="TYPE I RESTRICTION ENZYME ECOKI R PROTEIN"/>
    <property type="match status" value="1"/>
</dbReference>
<evidence type="ECO:0000259" key="3">
    <source>
        <dbReference type="PROSITE" id="PS51194"/>
    </source>
</evidence>
<dbReference type="PROSITE" id="PS51194">
    <property type="entry name" value="HELICASE_CTER"/>
    <property type="match status" value="1"/>
</dbReference>
<dbReference type="EMBL" id="JACCAS010000001">
    <property type="protein sequence ID" value="NYH23834.1"/>
    <property type="molecule type" value="Genomic_DNA"/>
</dbReference>
<sequence>MGGYAEHYAHSDPEGSLVKLRSFAERLVDLLYLRLRLPKAPNSKFSDLLANGSFEVVVDRDARDKLHLLRKLGNKAAHGESVNSADSARGVYEAWQLARWFHVAFLGGKIADFQDYKAAPPEGIDNKAELKRKVKDLAERNANVEARLKQSLEELEQLRAADAAHAKLERLVTLPTEAQTQTLVTQSHQVAQQLRFTEDHTRRWMIDRDLHAAGWVVPVKGRSSDQVGQEVEVQHQGTPTGLGYADYVLWDDNNKPLAVVEAKKTTIDARVGQQQAKDYADGLEKMYGQRPMIFCTNGHEIWVWDDEQGYPPRKIYGFYSKDTLQYRVAFQRRERKDLLCIHPDPAIANRLYQLESIKRVTERFSSSHRKALIVQATGTGKTRVAIALAKLLIEAKWVKRVLFLCDRRELRKQAKNAFNEFLKEPIYVIGMANDVSKLDARIYIGIYNGLINDLDSFDVGFFDLVIADESHRSIYNTYGDIFRYFDALQIGLTATPIEMVSRSTCQIFGCDYKLPTANYPLEDAIRERNLVPFKVMAHTTLFLREGIKASRLTDQQIAELEDQGVDPNTLEFEAAAIDDAVFNKGTNRVILRNLMDNGIRDADGQLPGKSIIFARNIKHARLLAELFDEMYPQFAGKFCQVIHSEEPRAEQLIDDFKGAENCKNDQLRIAISVDMMDTGIDVPEVLNLVFAKPVRSKVKFWQMIGRGTRLCKNLFGPGKDKVQFLIFDHWGNFDYHDVHADDVEPNNPKSLIQRRYEARLELAQLALTAHEPSVFDQLIVQIQLDAETLPDNSIAVRDAWKDVQLARDATLLHQYAPATRQTLLDRVAPLMNAVDMRGQGDALRWDLLMLKAQRHALLSPKAQNACRADIEEWLRRLPPHLNPVRAKAAALKRVTSNDFWLQPCHTDLESARLELRDIVHLAARSLYPPAPSPTVLDVRENAAEIEANWRTTKIKTVDYENYRRAAQAVLEPLFETSAVLQKIRKGEVVSDADLDQLNSLIHTHHSSVDLSTLREFYPDTALPLGLILRSIIGMDDAAVTDRFTGFAQKYHLNSDQLRFLSLLKDHIRQYGAITTDALFGPPFTRIHTEGLLGVFSNEDQLDELVQIVHTFGEPIQPPTSN</sequence>
<reference evidence="4 5" key="1">
    <citation type="submission" date="2020-07" db="EMBL/GenBank/DDBJ databases">
        <title>Exploring microbial biodiversity for novel pathways involved in the catabolism of aromatic compounds derived from lignin.</title>
        <authorList>
            <person name="Elkins J."/>
        </authorList>
    </citation>
    <scope>NUCLEOTIDE SEQUENCE [LARGE SCALE GENOMIC DNA]</scope>
    <source>
        <strain evidence="4 5">H2C3C</strain>
    </source>
</reference>
<protein>
    <submittedName>
        <fullName evidence="4">Type I restriction enzyme R subunit</fullName>
        <ecNumber evidence="4">3.1.21.3</ecNumber>
    </submittedName>
</protein>
<dbReference type="Proteomes" id="UP000540929">
    <property type="component" value="Unassembled WGS sequence"/>
</dbReference>